<evidence type="ECO:0000256" key="1">
    <source>
        <dbReference type="SAM" id="MobiDB-lite"/>
    </source>
</evidence>
<feature type="region of interest" description="Disordered" evidence="1">
    <location>
        <begin position="104"/>
        <end position="138"/>
    </location>
</feature>
<keyword evidence="3" id="KW-1185">Reference proteome</keyword>
<protein>
    <submittedName>
        <fullName evidence="2">Uncharacterized protein</fullName>
    </submittedName>
</protein>
<feature type="region of interest" description="Disordered" evidence="1">
    <location>
        <begin position="43"/>
        <end position="86"/>
    </location>
</feature>
<name>A0AAD4RAI0_9BILA</name>
<organism evidence="2 3">
    <name type="scientific">Ditylenchus destructor</name>
    <dbReference type="NCBI Taxonomy" id="166010"/>
    <lineage>
        <taxon>Eukaryota</taxon>
        <taxon>Metazoa</taxon>
        <taxon>Ecdysozoa</taxon>
        <taxon>Nematoda</taxon>
        <taxon>Chromadorea</taxon>
        <taxon>Rhabditida</taxon>
        <taxon>Tylenchina</taxon>
        <taxon>Tylenchomorpha</taxon>
        <taxon>Sphaerularioidea</taxon>
        <taxon>Anguinidae</taxon>
        <taxon>Anguininae</taxon>
        <taxon>Ditylenchus</taxon>
    </lineage>
</organism>
<evidence type="ECO:0000313" key="2">
    <source>
        <dbReference type="EMBL" id="KAI1720988.1"/>
    </source>
</evidence>
<gene>
    <name evidence="2" type="ORF">DdX_05239</name>
</gene>
<feature type="compositionally biased region" description="Polar residues" evidence="1">
    <location>
        <begin position="118"/>
        <end position="138"/>
    </location>
</feature>
<sequence length="138" mass="14875">MKINQNTNHGYFWPAWSYFHLVKDLLFEPGKGFLSAKTVPLQKATQLSPTPVDAKPTPQVEPASSEVKDSTEVEPAALATSSDAQTDVQEKIAAAAQATYETAANEVLSNDEHRISESAAQNSEPDAQKMASNNGEEA</sequence>
<comment type="caution">
    <text evidence="2">The sequence shown here is derived from an EMBL/GenBank/DDBJ whole genome shotgun (WGS) entry which is preliminary data.</text>
</comment>
<reference evidence="2" key="1">
    <citation type="submission" date="2022-01" db="EMBL/GenBank/DDBJ databases">
        <title>Genome Sequence Resource for Two Populations of Ditylenchus destructor, the Migratory Endoparasitic Phytonematode.</title>
        <authorList>
            <person name="Zhang H."/>
            <person name="Lin R."/>
            <person name="Xie B."/>
        </authorList>
    </citation>
    <scope>NUCLEOTIDE SEQUENCE</scope>
    <source>
        <strain evidence="2">BazhouSP</strain>
    </source>
</reference>
<dbReference type="Proteomes" id="UP001201812">
    <property type="component" value="Unassembled WGS sequence"/>
</dbReference>
<accession>A0AAD4RAI0</accession>
<dbReference type="EMBL" id="JAKKPZ010000005">
    <property type="protein sequence ID" value="KAI1720988.1"/>
    <property type="molecule type" value="Genomic_DNA"/>
</dbReference>
<dbReference type="AlphaFoldDB" id="A0AAD4RAI0"/>
<proteinExistence type="predicted"/>
<evidence type="ECO:0000313" key="3">
    <source>
        <dbReference type="Proteomes" id="UP001201812"/>
    </source>
</evidence>